<dbReference type="OrthoDB" id="691503at2"/>
<evidence type="ECO:0000256" key="1">
    <source>
        <dbReference type="SAM" id="SignalP"/>
    </source>
</evidence>
<dbReference type="EMBL" id="WOTW01000014">
    <property type="protein sequence ID" value="MUP37762.1"/>
    <property type="molecule type" value="Genomic_DNA"/>
</dbReference>
<dbReference type="InterPro" id="IPR032530">
    <property type="entry name" value="DUF4957"/>
</dbReference>
<evidence type="ECO:0000313" key="5">
    <source>
        <dbReference type="Proteomes" id="UP000285951"/>
    </source>
</evidence>
<dbReference type="AlphaFoldDB" id="A0A7M4D533"/>
<proteinExistence type="predicted"/>
<dbReference type="SUPFAM" id="SSF49265">
    <property type="entry name" value="Fibronectin type III"/>
    <property type="match status" value="1"/>
</dbReference>
<comment type="caution">
    <text evidence="3">The sequence shown here is derived from an EMBL/GenBank/DDBJ whole genome shotgun (WGS) entry which is preliminary data.</text>
</comment>
<dbReference type="Proteomes" id="UP000462449">
    <property type="component" value="Unassembled WGS sequence"/>
</dbReference>
<dbReference type="SUPFAM" id="SSF51126">
    <property type="entry name" value="Pectin lyase-like"/>
    <property type="match status" value="1"/>
</dbReference>
<dbReference type="PROSITE" id="PS51257">
    <property type="entry name" value="PROKAR_LIPOPROTEIN"/>
    <property type="match status" value="1"/>
</dbReference>
<organism evidence="3 6">
    <name type="scientific">Labilibaculum euxinus</name>
    <dbReference type="NCBI Taxonomy" id="2686357"/>
    <lineage>
        <taxon>Bacteria</taxon>
        <taxon>Pseudomonadati</taxon>
        <taxon>Bacteroidota</taxon>
        <taxon>Bacteroidia</taxon>
        <taxon>Marinilabiliales</taxon>
        <taxon>Marinifilaceae</taxon>
        <taxon>Labilibaculum</taxon>
    </lineage>
</organism>
<dbReference type="Proteomes" id="UP000285951">
    <property type="component" value="Unassembled WGS sequence"/>
</dbReference>
<evidence type="ECO:0000313" key="6">
    <source>
        <dbReference type="Proteomes" id="UP000462449"/>
    </source>
</evidence>
<sequence length="550" mass="61444">MLIINKNCKQMKYNNLKMKLPLLVAMLFIVIFSACQDDDDLAVADRLFRPTISETSYGGTWIKAEWDQYENVEYYELKISDDSLKTFVQEVTTDTSFYIFENLEYDTDYYLQIKSVGETLESRPYVNKVITTSDYPTQLNSISSSDVIDNQVRVSWESVVYDSLMLFKNDTLITTVALTDSENEKKERIIKNLVEESSYVVKAYNEGNYLGKKSFTTMPAQTFEGDVIDLRSYSEEESYSLLSQEYFDQLAIDHPNGVTLVLAGGMAYELTGPTLSSNVSIVTGYSLNGKAVIAVSGNFDVDGAANIQKLYFEGISFTDHPDKPKTTDSNFGGTYVFNVSNSGANVDSLTFEDCEIRYKRGVIRIKTAATIGAITMNNCLIDSIAGYGVIKQDNSSAVIEDIRITNSTITHAQKFVEATKAPTLKSFTIKNLTACFVPGTSNYYLFDLKGQLLENGFSITKSLFGMGWNTDMINGYRSSAASVTIKDNYRTSDLVWTFVTDEAGAVTVVAPMDINQLSGDIYSVFADPDNNDFSVSDDRLKDKVGDSRWW</sequence>
<dbReference type="EMBL" id="QTZN02000014">
    <property type="protein sequence ID" value="MVB06967.1"/>
    <property type="molecule type" value="Genomic_DNA"/>
</dbReference>
<protein>
    <submittedName>
        <fullName evidence="3">DUF4957 domain-containing protein</fullName>
    </submittedName>
</protein>
<dbReference type="InterPro" id="IPR003961">
    <property type="entry name" value="FN3_dom"/>
</dbReference>
<accession>A0A7M4D533</accession>
<feature type="signal peptide" evidence="1">
    <location>
        <begin position="1"/>
        <end position="36"/>
    </location>
</feature>
<evidence type="ECO:0000259" key="2">
    <source>
        <dbReference type="PROSITE" id="PS50853"/>
    </source>
</evidence>
<gene>
    <name evidence="4" type="ORF">DWB62_008050</name>
    <name evidence="3" type="ORF">GNY23_08050</name>
</gene>
<reference evidence="3 6" key="2">
    <citation type="submission" date="2019-12" db="EMBL/GenBank/DDBJ databases">
        <title>Draft genome sequence of Labilibaculum sp. strain 44 isolated from deep waters of Black Sea.</title>
        <authorList>
            <person name="Yadav S."/>
            <person name="Villanueva L."/>
        </authorList>
    </citation>
    <scope>NUCLEOTIDE SEQUENCE [LARGE SCALE GENOMIC DNA]</scope>
    <source>
        <strain evidence="3 6">44</strain>
    </source>
</reference>
<reference evidence="4 5" key="1">
    <citation type="submission" date="2019-11" db="EMBL/GenBank/DDBJ databases">
        <title>Draft genome sequence of Labilibaculum sp. strain SYP isolated from Black Sea.</title>
        <authorList>
            <person name="Yadav S."/>
            <person name="Villanueva L."/>
        </authorList>
    </citation>
    <scope>NUCLEOTIDE SEQUENCE [LARGE SCALE GENOMIC DNA]</scope>
    <source>
        <strain evidence="4 5">44</strain>
    </source>
</reference>
<dbReference type="InterPro" id="IPR036116">
    <property type="entry name" value="FN3_sf"/>
</dbReference>
<dbReference type="Pfam" id="PF16318">
    <property type="entry name" value="DUF4957"/>
    <property type="match status" value="1"/>
</dbReference>
<keyword evidence="5" id="KW-1185">Reference proteome</keyword>
<feature type="chain" id="PRO_5029469361" evidence="1">
    <location>
        <begin position="37"/>
        <end position="550"/>
    </location>
</feature>
<evidence type="ECO:0000313" key="3">
    <source>
        <dbReference type="EMBL" id="MUP37762.1"/>
    </source>
</evidence>
<dbReference type="InterPro" id="IPR011050">
    <property type="entry name" value="Pectin_lyase_fold/virulence"/>
</dbReference>
<evidence type="ECO:0000313" key="4">
    <source>
        <dbReference type="EMBL" id="MVB06967.1"/>
    </source>
</evidence>
<dbReference type="PROSITE" id="PS50853">
    <property type="entry name" value="FN3"/>
    <property type="match status" value="1"/>
</dbReference>
<feature type="domain" description="Fibronectin type-III" evidence="2">
    <location>
        <begin position="42"/>
        <end position="135"/>
    </location>
</feature>
<name>A0A7M4D533_9BACT</name>
<keyword evidence="1" id="KW-0732">Signal</keyword>